<reference evidence="2" key="1">
    <citation type="submission" date="2022-03" db="EMBL/GenBank/DDBJ databases">
        <authorList>
            <person name="Martin H S."/>
        </authorList>
    </citation>
    <scope>NUCLEOTIDE SEQUENCE</scope>
</reference>
<keyword evidence="3" id="KW-1185">Reference proteome</keyword>
<organism evidence="2 3">
    <name type="scientific">Iphiclides podalirius</name>
    <name type="common">scarce swallowtail</name>
    <dbReference type="NCBI Taxonomy" id="110791"/>
    <lineage>
        <taxon>Eukaryota</taxon>
        <taxon>Metazoa</taxon>
        <taxon>Ecdysozoa</taxon>
        <taxon>Arthropoda</taxon>
        <taxon>Hexapoda</taxon>
        <taxon>Insecta</taxon>
        <taxon>Pterygota</taxon>
        <taxon>Neoptera</taxon>
        <taxon>Endopterygota</taxon>
        <taxon>Lepidoptera</taxon>
        <taxon>Glossata</taxon>
        <taxon>Ditrysia</taxon>
        <taxon>Papilionoidea</taxon>
        <taxon>Papilionidae</taxon>
        <taxon>Papilioninae</taxon>
        <taxon>Iphiclides</taxon>
    </lineage>
</organism>
<protein>
    <submittedName>
        <fullName evidence="2">Uncharacterized protein</fullName>
    </submittedName>
</protein>
<dbReference type="EMBL" id="OW152813">
    <property type="protein sequence ID" value="CAH2036141.1"/>
    <property type="molecule type" value="Genomic_DNA"/>
</dbReference>
<feature type="region of interest" description="Disordered" evidence="1">
    <location>
        <begin position="1"/>
        <end position="24"/>
    </location>
</feature>
<feature type="region of interest" description="Disordered" evidence="1">
    <location>
        <begin position="84"/>
        <end position="106"/>
    </location>
</feature>
<feature type="non-terminal residue" evidence="2">
    <location>
        <position position="106"/>
    </location>
</feature>
<accession>A0ABN8HRT7</accession>
<evidence type="ECO:0000256" key="1">
    <source>
        <dbReference type="SAM" id="MobiDB-lite"/>
    </source>
</evidence>
<sequence>MSNGTEGTSTWDASAAAANRRRRPDQFISRWTFDNSRQRRMMAQSRGDFEMGQLRQLGHLGQMGQMGHLGQVGQMGPMRAAPLPRELDTRRLRSMDPPPRSIRHPI</sequence>
<evidence type="ECO:0000313" key="3">
    <source>
        <dbReference type="Proteomes" id="UP000837857"/>
    </source>
</evidence>
<evidence type="ECO:0000313" key="2">
    <source>
        <dbReference type="EMBL" id="CAH2036141.1"/>
    </source>
</evidence>
<gene>
    <name evidence="2" type="ORF">IPOD504_LOCUS861</name>
</gene>
<proteinExistence type="predicted"/>
<dbReference type="Proteomes" id="UP000837857">
    <property type="component" value="Chromosome 1"/>
</dbReference>
<feature type="compositionally biased region" description="Polar residues" evidence="1">
    <location>
        <begin position="1"/>
        <end position="12"/>
    </location>
</feature>
<feature type="compositionally biased region" description="Basic and acidic residues" evidence="1">
    <location>
        <begin position="85"/>
        <end position="94"/>
    </location>
</feature>
<name>A0ABN8HRT7_9NEOP</name>